<proteinExistence type="predicted"/>
<comment type="caution">
    <text evidence="1">The sequence shown here is derived from an EMBL/GenBank/DDBJ whole genome shotgun (WGS) entry which is preliminary data.</text>
</comment>
<name>A0ABU4ZT61_9HYPH</name>
<reference evidence="1 2" key="1">
    <citation type="submission" date="2023-08" db="EMBL/GenBank/DDBJ databases">
        <title>Implementing the SeqCode for naming new Mesorhizobium species isolated from Vachellia karroo root nodules.</title>
        <authorList>
            <person name="Van Lill M."/>
        </authorList>
    </citation>
    <scope>NUCLEOTIDE SEQUENCE [LARGE SCALE GENOMIC DNA]</scope>
    <source>
        <strain evidence="1 2">MSK 1335</strain>
    </source>
</reference>
<sequence>MALLFQYAPVGKFPSKYVRPAPVALATQPTRIDIDNDAHAIRFYIDGKQVALLDGSGFKQ</sequence>
<organism evidence="1 2">
    <name type="scientific">Mesorhizobium montanum</name>
    <dbReference type="NCBI Taxonomy" id="3072323"/>
    <lineage>
        <taxon>Bacteria</taxon>
        <taxon>Pseudomonadati</taxon>
        <taxon>Pseudomonadota</taxon>
        <taxon>Alphaproteobacteria</taxon>
        <taxon>Hyphomicrobiales</taxon>
        <taxon>Phyllobacteriaceae</taxon>
        <taxon>Mesorhizobium</taxon>
    </lineage>
</organism>
<keyword evidence="2" id="KW-1185">Reference proteome</keyword>
<gene>
    <name evidence="1" type="ORF">RFM68_23730</name>
</gene>
<dbReference type="RefSeq" id="WP_320235450.1">
    <property type="nucleotide sequence ID" value="NZ_JAVIJF010000018.1"/>
</dbReference>
<evidence type="ECO:0000313" key="2">
    <source>
        <dbReference type="Proteomes" id="UP001276840"/>
    </source>
</evidence>
<accession>A0ABU4ZT61</accession>
<dbReference type="EMBL" id="JAVIJF010000018">
    <property type="protein sequence ID" value="MDX8527514.1"/>
    <property type="molecule type" value="Genomic_DNA"/>
</dbReference>
<protein>
    <submittedName>
        <fullName evidence="1">Uncharacterized protein</fullName>
    </submittedName>
</protein>
<evidence type="ECO:0000313" key="1">
    <source>
        <dbReference type="EMBL" id="MDX8527514.1"/>
    </source>
</evidence>
<dbReference type="Proteomes" id="UP001276840">
    <property type="component" value="Unassembled WGS sequence"/>
</dbReference>